<comment type="caution">
    <text evidence="4">The sequence shown here is derived from an EMBL/GenBank/DDBJ whole genome shotgun (WGS) entry which is preliminary data.</text>
</comment>
<dbReference type="AlphaFoldDB" id="A0A2K2UE13"/>
<dbReference type="Gene3D" id="1.10.357.10">
    <property type="entry name" value="Tetracycline Repressor, domain 2"/>
    <property type="match status" value="1"/>
</dbReference>
<dbReference type="InterPro" id="IPR050109">
    <property type="entry name" value="HTH-type_TetR-like_transc_reg"/>
</dbReference>
<keyword evidence="1 2" id="KW-0238">DNA-binding</keyword>
<dbReference type="GO" id="GO:0006355">
    <property type="term" value="P:regulation of DNA-templated transcription"/>
    <property type="evidence" value="ECO:0007669"/>
    <property type="project" value="UniProtKB-ARBA"/>
</dbReference>
<feature type="domain" description="HTH tetR-type" evidence="3">
    <location>
        <begin position="8"/>
        <end position="68"/>
    </location>
</feature>
<proteinExistence type="predicted"/>
<dbReference type="OrthoDB" id="7505659at2"/>
<dbReference type="InterPro" id="IPR023772">
    <property type="entry name" value="DNA-bd_HTH_TetR-type_CS"/>
</dbReference>
<gene>
    <name evidence="4" type="ORF">C2L71_00715</name>
</gene>
<dbReference type="PRINTS" id="PR00455">
    <property type="entry name" value="HTHTETR"/>
</dbReference>
<dbReference type="PROSITE" id="PS01081">
    <property type="entry name" value="HTH_TETR_1"/>
    <property type="match status" value="1"/>
</dbReference>
<evidence type="ECO:0000256" key="1">
    <source>
        <dbReference type="ARBA" id="ARBA00023125"/>
    </source>
</evidence>
<dbReference type="PANTHER" id="PTHR30055">
    <property type="entry name" value="HTH-TYPE TRANSCRIPTIONAL REGULATOR RUTR"/>
    <property type="match status" value="1"/>
</dbReference>
<dbReference type="Pfam" id="PF00440">
    <property type="entry name" value="TetR_N"/>
    <property type="match status" value="1"/>
</dbReference>
<name>A0A2K2UE13_9ACTN</name>
<dbReference type="SUPFAM" id="SSF46689">
    <property type="entry name" value="Homeodomain-like"/>
    <property type="match status" value="1"/>
</dbReference>
<feature type="DNA-binding region" description="H-T-H motif" evidence="2">
    <location>
        <begin position="31"/>
        <end position="50"/>
    </location>
</feature>
<dbReference type="EMBL" id="PPEK01000001">
    <property type="protein sequence ID" value="PNV68543.1"/>
    <property type="molecule type" value="Genomic_DNA"/>
</dbReference>
<dbReference type="InterPro" id="IPR001647">
    <property type="entry name" value="HTH_TetR"/>
</dbReference>
<dbReference type="Proteomes" id="UP000236197">
    <property type="component" value="Unassembled WGS sequence"/>
</dbReference>
<evidence type="ECO:0000259" key="3">
    <source>
        <dbReference type="PROSITE" id="PS50977"/>
    </source>
</evidence>
<sequence length="225" mass="25982">MARNKYPEETVNRILDTAMRLFMEKGYEHTTIQDIVDQLDVTKGAVYHHFKSKEDILNAAIDRESEPLMRLLVQIRDDPRMTGLEKMQALFEASMDGPQLPLSAEVAIAPDPVRNSRFLGMQYQSIINEVAPQFVEPIIREGMADGTIRTEYPQEMAEVILMLANLWVSPAFRMTDAEQMRRRMDYYVELLHLMGLDVQPGRIAGMLEEFRDGYERNLQKKGERA</sequence>
<dbReference type="RefSeq" id="WP_103263869.1">
    <property type="nucleotide sequence ID" value="NZ_CABMLE010000001.1"/>
</dbReference>
<dbReference type="SUPFAM" id="SSF48498">
    <property type="entry name" value="Tetracyclin repressor-like, C-terminal domain"/>
    <property type="match status" value="1"/>
</dbReference>
<evidence type="ECO:0000256" key="2">
    <source>
        <dbReference type="PROSITE-ProRule" id="PRU00335"/>
    </source>
</evidence>
<evidence type="ECO:0000313" key="5">
    <source>
        <dbReference type="Proteomes" id="UP000236197"/>
    </source>
</evidence>
<keyword evidence="5" id="KW-1185">Reference proteome</keyword>
<reference evidence="5" key="1">
    <citation type="submission" date="2018-01" db="EMBL/GenBank/DDBJ databases">
        <title>Rubneribacter badeniensis gen. nov., sp. nov., and Colonibacter rubneri, gen. nov., sp. nov., WGS of new members of the Eggerthellaceae.</title>
        <authorList>
            <person name="Danylec N."/>
            <person name="Stoll D.A."/>
            <person name="Doetsch A."/>
            <person name="Kulling S.E."/>
            <person name="Huch M."/>
        </authorList>
    </citation>
    <scope>NUCLEOTIDE SEQUENCE [LARGE SCALE GENOMIC DNA]</scope>
    <source>
        <strain evidence="5">ResAG-96</strain>
    </source>
</reference>
<protein>
    <submittedName>
        <fullName evidence="4">TetR/AcrR family transcriptional regulator</fullName>
    </submittedName>
</protein>
<accession>A0A2K2UE13</accession>
<dbReference type="PROSITE" id="PS50977">
    <property type="entry name" value="HTH_TETR_2"/>
    <property type="match status" value="1"/>
</dbReference>
<dbReference type="InterPro" id="IPR036271">
    <property type="entry name" value="Tet_transcr_reg_TetR-rel_C_sf"/>
</dbReference>
<dbReference type="InterPro" id="IPR009057">
    <property type="entry name" value="Homeodomain-like_sf"/>
</dbReference>
<dbReference type="GO" id="GO:0003677">
    <property type="term" value="F:DNA binding"/>
    <property type="evidence" value="ECO:0007669"/>
    <property type="project" value="UniProtKB-UniRule"/>
</dbReference>
<evidence type="ECO:0000313" key="4">
    <source>
        <dbReference type="EMBL" id="PNV68543.1"/>
    </source>
</evidence>
<organism evidence="4 5">
    <name type="scientific">Enteroscipio rubneri</name>
    <dbReference type="NCBI Taxonomy" id="2070686"/>
    <lineage>
        <taxon>Bacteria</taxon>
        <taxon>Bacillati</taxon>
        <taxon>Actinomycetota</taxon>
        <taxon>Coriobacteriia</taxon>
        <taxon>Eggerthellales</taxon>
        <taxon>Eggerthellaceae</taxon>
        <taxon>Enteroscipio</taxon>
    </lineage>
</organism>